<dbReference type="Pfam" id="PF00472">
    <property type="entry name" value="RF-1"/>
    <property type="match status" value="1"/>
</dbReference>
<dbReference type="Proteomes" id="UP000219813">
    <property type="component" value="Chromosome 3"/>
</dbReference>
<reference evidence="6 7" key="1">
    <citation type="submission" date="2016-06" db="EMBL/GenBank/DDBJ databases">
        <authorList>
            <consortium name="Pathogen Informatics"/>
        </authorList>
    </citation>
    <scope>NUCLEOTIDE SEQUENCE [LARGE SCALE GENOMIC DNA]</scope>
</reference>
<keyword evidence="7" id="KW-1185">Reference proteome</keyword>
<evidence type="ECO:0000256" key="2">
    <source>
        <dbReference type="ARBA" id="ARBA00010835"/>
    </source>
</evidence>
<keyword evidence="4" id="KW-0496">Mitochondrion</keyword>
<dbReference type="InterPro" id="IPR000352">
    <property type="entry name" value="Pep_chain_release_fac_I"/>
</dbReference>
<dbReference type="AlphaFoldDB" id="A0A1D3JID7"/>
<evidence type="ECO:0000256" key="4">
    <source>
        <dbReference type="ARBA" id="ARBA00023128"/>
    </source>
</evidence>
<dbReference type="PANTHER" id="PTHR46203:SF1">
    <property type="entry name" value="MITOCHONDRIAL TRANSLATION RELEASE FACTOR IN RESCUE"/>
    <property type="match status" value="1"/>
</dbReference>
<evidence type="ECO:0000256" key="1">
    <source>
        <dbReference type="ARBA" id="ARBA00004173"/>
    </source>
</evidence>
<dbReference type="VEuPathDB" id="PlasmoDB:PmUG01_03019700"/>
<organism evidence="6 7">
    <name type="scientific">Plasmodium malariae</name>
    <dbReference type="NCBI Taxonomy" id="5858"/>
    <lineage>
        <taxon>Eukaryota</taxon>
        <taxon>Sar</taxon>
        <taxon>Alveolata</taxon>
        <taxon>Apicomplexa</taxon>
        <taxon>Aconoidasida</taxon>
        <taxon>Haemosporida</taxon>
        <taxon>Plasmodiidae</taxon>
        <taxon>Plasmodium</taxon>
        <taxon>Plasmodium (Plasmodium)</taxon>
    </lineage>
</organism>
<keyword evidence="3" id="KW-0809">Transit peptide</keyword>
<dbReference type="OrthoDB" id="277888at2759"/>
<name>A0A1D3JID7_PLAMA</name>
<dbReference type="GO" id="GO:0003747">
    <property type="term" value="F:translation release factor activity"/>
    <property type="evidence" value="ECO:0007669"/>
    <property type="project" value="InterPro"/>
</dbReference>
<evidence type="ECO:0000259" key="5">
    <source>
        <dbReference type="Pfam" id="PF00472"/>
    </source>
</evidence>
<dbReference type="SUPFAM" id="SSF75620">
    <property type="entry name" value="Release factor"/>
    <property type="match status" value="1"/>
</dbReference>
<dbReference type="InterPro" id="IPR045853">
    <property type="entry name" value="Pep_chain_release_fac_I_sf"/>
</dbReference>
<comment type="similarity">
    <text evidence="2">Belongs to the prokaryotic/mitochondrial release factor family.</text>
</comment>
<protein>
    <submittedName>
        <fullName evidence="6">Peptide chain release factor 2, putative</fullName>
    </submittedName>
</protein>
<evidence type="ECO:0000313" key="6">
    <source>
        <dbReference type="EMBL" id="SBT86245.1"/>
    </source>
</evidence>
<dbReference type="EMBL" id="LT594624">
    <property type="protein sequence ID" value="SBT86245.1"/>
    <property type="molecule type" value="Genomic_DNA"/>
</dbReference>
<feature type="domain" description="Prokaryotic-type class I peptide chain release factors" evidence="5">
    <location>
        <begin position="69"/>
        <end position="182"/>
    </location>
</feature>
<comment type="subcellular location">
    <subcellularLocation>
        <location evidence="1">Mitochondrion</location>
    </subcellularLocation>
</comment>
<gene>
    <name evidence="6" type="primary">PmUG01_03019700</name>
    <name evidence="6" type="ORF">PMUG01_03019700</name>
</gene>
<sequence length="195" mass="23128">MFFNLAFPFFYLNVIIHVNFINCFIKISERTGFIHVSLASKKVTRPLRHLPLYSLSKNSFVAINKRLEDIGIYPKDIEETFIKGTGKGGQKVNKTNNCVMIKCNDMNEDKIIIKCHKYRCLQKNRTYARELLYKKITSIKEKVEEDISNRIEKEKRRILKITDREKKESINYKKRRSTIKSDRQKIIRFESDDIA</sequence>
<dbReference type="OMA" id="CVMIKYD"/>
<evidence type="ECO:0000313" key="7">
    <source>
        <dbReference type="Proteomes" id="UP000219813"/>
    </source>
</evidence>
<proteinExistence type="inferred from homology"/>
<dbReference type="GO" id="GO:0005739">
    <property type="term" value="C:mitochondrion"/>
    <property type="evidence" value="ECO:0007669"/>
    <property type="project" value="UniProtKB-SubCell"/>
</dbReference>
<dbReference type="PANTHER" id="PTHR46203">
    <property type="entry name" value="PROBABLE PEPTIDE CHAIN RELEASE FACTOR C12ORF65"/>
    <property type="match status" value="1"/>
</dbReference>
<accession>A0A1D3JID7</accession>
<dbReference type="InterPro" id="IPR052405">
    <property type="entry name" value="Mito_Transl_Release_Factor"/>
</dbReference>
<dbReference type="KEGG" id="pmal:PMUG01_03019700"/>
<evidence type="ECO:0000256" key="3">
    <source>
        <dbReference type="ARBA" id="ARBA00022946"/>
    </source>
</evidence>
<dbReference type="GeneID" id="39866761"/>
<dbReference type="RefSeq" id="XP_028859416.1">
    <property type="nucleotide sequence ID" value="XM_029008828.1"/>
</dbReference>
<dbReference type="Gene3D" id="3.30.160.20">
    <property type="match status" value="1"/>
</dbReference>